<evidence type="ECO:0000256" key="1">
    <source>
        <dbReference type="ARBA" id="ARBA00004141"/>
    </source>
</evidence>
<feature type="transmembrane region" description="Helical" evidence="7">
    <location>
        <begin position="252"/>
        <end position="272"/>
    </location>
</feature>
<feature type="transmembrane region" description="Helical" evidence="7">
    <location>
        <begin position="77"/>
        <end position="99"/>
    </location>
</feature>
<dbReference type="Gene3D" id="1.20.1070.10">
    <property type="entry name" value="Rhodopsin 7-helix transmembrane proteins"/>
    <property type="match status" value="1"/>
</dbReference>
<evidence type="ECO:0000256" key="5">
    <source>
        <dbReference type="ARBA" id="ARBA00023136"/>
    </source>
</evidence>
<feature type="transmembrane region" description="Helical" evidence="7">
    <location>
        <begin position="157"/>
        <end position="174"/>
    </location>
</feature>
<dbReference type="PRINTS" id="PR00251">
    <property type="entry name" value="BACTRLOPSIN"/>
</dbReference>
<dbReference type="Proteomes" id="UP000579523">
    <property type="component" value="Unassembled WGS sequence"/>
</dbReference>
<dbReference type="SMART" id="SM01021">
    <property type="entry name" value="Bac_rhodopsin"/>
    <property type="match status" value="1"/>
</dbReference>
<evidence type="ECO:0000256" key="2">
    <source>
        <dbReference type="ARBA" id="ARBA00008130"/>
    </source>
</evidence>
<dbReference type="Pfam" id="PF01036">
    <property type="entry name" value="Bac_rhodopsin"/>
    <property type="match status" value="1"/>
</dbReference>
<evidence type="ECO:0000256" key="3">
    <source>
        <dbReference type="ARBA" id="ARBA00022692"/>
    </source>
</evidence>
<keyword evidence="9" id="KW-1185">Reference proteome</keyword>
<dbReference type="EMBL" id="JACHJI010000018">
    <property type="protein sequence ID" value="MBB4902629.1"/>
    <property type="molecule type" value="Genomic_DNA"/>
</dbReference>
<dbReference type="RefSeq" id="WP_184828114.1">
    <property type="nucleotide sequence ID" value="NZ_BMTI01000028.1"/>
</dbReference>
<evidence type="ECO:0000313" key="8">
    <source>
        <dbReference type="EMBL" id="MBB4902629.1"/>
    </source>
</evidence>
<dbReference type="InterPro" id="IPR001425">
    <property type="entry name" value="Arc/bac/fun_rhodopsins"/>
</dbReference>
<keyword evidence="4 7" id="KW-1133">Transmembrane helix</keyword>
<dbReference type="GO" id="GO:0016020">
    <property type="term" value="C:membrane"/>
    <property type="evidence" value="ECO:0007669"/>
    <property type="project" value="UniProtKB-SubCell"/>
</dbReference>
<accession>A0A7W7PWL5</accession>
<keyword evidence="5 7" id="KW-0472">Membrane</keyword>
<comment type="caution">
    <text evidence="8">The sequence shown here is derived from an EMBL/GenBank/DDBJ whole genome shotgun (WGS) entry which is preliminary data.</text>
</comment>
<proteinExistence type="inferred from homology"/>
<organism evidence="8 9">
    <name type="scientific">Streptomyces griseomycini</name>
    <dbReference type="NCBI Taxonomy" id="66895"/>
    <lineage>
        <taxon>Bacteria</taxon>
        <taxon>Bacillati</taxon>
        <taxon>Actinomycetota</taxon>
        <taxon>Actinomycetes</taxon>
        <taxon>Kitasatosporales</taxon>
        <taxon>Streptomycetaceae</taxon>
        <taxon>Streptomyces</taxon>
    </lineage>
</organism>
<protein>
    <submittedName>
        <fullName evidence="8">Bacteriorhodopsin</fullName>
    </submittedName>
</protein>
<comment type="subcellular location">
    <subcellularLocation>
        <location evidence="1">Membrane</location>
        <topology evidence="1">Multi-pass membrane protein</topology>
    </subcellularLocation>
</comment>
<evidence type="ECO:0000313" key="9">
    <source>
        <dbReference type="Proteomes" id="UP000579523"/>
    </source>
</evidence>
<feature type="transmembrane region" description="Helical" evidence="7">
    <location>
        <begin position="219"/>
        <end position="240"/>
    </location>
</feature>
<keyword evidence="3 7" id="KW-0812">Transmembrane</keyword>
<evidence type="ECO:0000256" key="4">
    <source>
        <dbReference type="ARBA" id="ARBA00022989"/>
    </source>
</evidence>
<reference evidence="8 9" key="1">
    <citation type="submission" date="2020-08" db="EMBL/GenBank/DDBJ databases">
        <title>Genomic Encyclopedia of Type Strains, Phase III (KMG-III): the genomes of soil and plant-associated and newly described type strains.</title>
        <authorList>
            <person name="Whitman W."/>
        </authorList>
    </citation>
    <scope>NUCLEOTIDE SEQUENCE [LARGE SCALE GENOMIC DNA]</scope>
    <source>
        <strain evidence="8 9">CECT 3273</strain>
    </source>
</reference>
<dbReference type="SUPFAM" id="SSF81321">
    <property type="entry name" value="Family A G protein-coupled receptor-like"/>
    <property type="match status" value="1"/>
</dbReference>
<name>A0A7W7PWL5_9ACTN</name>
<feature type="region of interest" description="Disordered" evidence="6">
    <location>
        <begin position="320"/>
        <end position="350"/>
    </location>
</feature>
<evidence type="ECO:0000256" key="6">
    <source>
        <dbReference type="SAM" id="MobiDB-lite"/>
    </source>
</evidence>
<evidence type="ECO:0000256" key="7">
    <source>
        <dbReference type="SAM" id="Phobius"/>
    </source>
</evidence>
<gene>
    <name evidence="8" type="ORF">FHS37_006726</name>
</gene>
<sequence>MLLARTMGAAFGAAGKSGTFVPAAPPVRGEFSGVLTYTAGEYRMVQYALMATALALLAGSLHAFVTRSETAPRYRAASDASALLQLLAFLAYVELFISWKTSFTLRGERYVPVADTEFDGGMRYADWSVTVPLLAVELLAVCAIAGRRMSVLRGTAVVASFLMILAGFLGAQVLDNGNRVLWLVVWGAISTVFFLVLYAVLGYAVLAGRDELPPEAYTVLKRATVLLLSVFGAYPLIYLIQQSVGPGSHLVAWALVTQLGFCAADVAAKVWFGMLIHKVAKMRTADDIRSGTGTHPEEVWISHVKRADAWPPVAAALTGHSAHPAPLPVREGGGDGTGGDHGRGVTGTAR</sequence>
<feature type="transmembrane region" description="Helical" evidence="7">
    <location>
        <begin position="47"/>
        <end position="65"/>
    </location>
</feature>
<dbReference type="AlphaFoldDB" id="A0A7W7PWL5"/>
<comment type="similarity">
    <text evidence="2">Belongs to the archaeal/bacterial/fungal opsin family.</text>
</comment>
<feature type="transmembrane region" description="Helical" evidence="7">
    <location>
        <begin position="180"/>
        <end position="207"/>
    </location>
</feature>